<feature type="domain" description="DUF4440" evidence="2">
    <location>
        <begin position="31"/>
        <end position="136"/>
    </location>
</feature>
<proteinExistence type="predicted"/>
<evidence type="ECO:0000313" key="4">
    <source>
        <dbReference type="Proteomes" id="UP000238157"/>
    </source>
</evidence>
<feature type="signal peptide" evidence="1">
    <location>
        <begin position="1"/>
        <end position="19"/>
    </location>
</feature>
<comment type="caution">
    <text evidence="3">The sequence shown here is derived from an EMBL/GenBank/DDBJ whole genome shotgun (WGS) entry which is preliminary data.</text>
</comment>
<name>A0A2T0WEM7_9BACT</name>
<dbReference type="InterPro" id="IPR032710">
    <property type="entry name" value="NTF2-like_dom_sf"/>
</dbReference>
<dbReference type="Pfam" id="PF14534">
    <property type="entry name" value="DUF4440"/>
    <property type="match status" value="1"/>
</dbReference>
<gene>
    <name evidence="3" type="ORF">CLW00_11423</name>
</gene>
<feature type="chain" id="PRO_5015537238" evidence="1">
    <location>
        <begin position="20"/>
        <end position="145"/>
    </location>
</feature>
<dbReference type="SUPFAM" id="SSF54427">
    <property type="entry name" value="NTF2-like"/>
    <property type="match status" value="1"/>
</dbReference>
<evidence type="ECO:0000313" key="3">
    <source>
        <dbReference type="EMBL" id="PRY85116.1"/>
    </source>
</evidence>
<dbReference type="Proteomes" id="UP000238157">
    <property type="component" value="Unassembled WGS sequence"/>
</dbReference>
<reference evidence="3 4" key="1">
    <citation type="submission" date="2018-03" db="EMBL/GenBank/DDBJ databases">
        <title>Genomic Encyclopedia of Archaeal and Bacterial Type Strains, Phase II (KMG-II): from individual species to whole genera.</title>
        <authorList>
            <person name="Goeker M."/>
        </authorList>
    </citation>
    <scope>NUCLEOTIDE SEQUENCE [LARGE SCALE GENOMIC DNA]</scope>
    <source>
        <strain evidence="3 4">DSM 27929</strain>
    </source>
</reference>
<evidence type="ECO:0000256" key="1">
    <source>
        <dbReference type="SAM" id="SignalP"/>
    </source>
</evidence>
<dbReference type="OrthoDB" id="5383110at2"/>
<accession>A0A2T0WEM7</accession>
<sequence>MKILINFILVLLTMGHAFPQGIQQTAEVELAVKKLFEVMESGEEEFLSSLLSENLSYGHSSGLIQDKEAFMNEVISRKPLHLKNILGEEETITIASNTAIVRHVFVADGVMPNGEIVPVRIGNCMVWIKNEGKWQLLVRQAFKLN</sequence>
<dbReference type="InterPro" id="IPR027843">
    <property type="entry name" value="DUF4440"/>
</dbReference>
<evidence type="ECO:0000259" key="2">
    <source>
        <dbReference type="Pfam" id="PF14534"/>
    </source>
</evidence>
<keyword evidence="4" id="KW-1185">Reference proteome</keyword>
<protein>
    <submittedName>
        <fullName evidence="3">Uncharacterized protein DUF4440</fullName>
    </submittedName>
</protein>
<dbReference type="Gene3D" id="3.10.450.50">
    <property type="match status" value="1"/>
</dbReference>
<dbReference type="EMBL" id="PVTR01000014">
    <property type="protein sequence ID" value="PRY85116.1"/>
    <property type="molecule type" value="Genomic_DNA"/>
</dbReference>
<dbReference type="AlphaFoldDB" id="A0A2T0WEM7"/>
<organism evidence="3 4">
    <name type="scientific">Mongoliibacter ruber</name>
    <dbReference type="NCBI Taxonomy" id="1750599"/>
    <lineage>
        <taxon>Bacteria</taxon>
        <taxon>Pseudomonadati</taxon>
        <taxon>Bacteroidota</taxon>
        <taxon>Cytophagia</taxon>
        <taxon>Cytophagales</taxon>
        <taxon>Cyclobacteriaceae</taxon>
        <taxon>Mongoliibacter</taxon>
    </lineage>
</organism>
<dbReference type="RefSeq" id="WP_106135187.1">
    <property type="nucleotide sequence ID" value="NZ_PVTR01000014.1"/>
</dbReference>
<keyword evidence="1" id="KW-0732">Signal</keyword>